<proteinExistence type="predicted"/>
<reference evidence="2" key="1">
    <citation type="journal article" date="2022" name="Nat. Commun.">
        <title>Chromosome evolution and the genetic basis of agronomically important traits in greater yam.</title>
        <authorList>
            <person name="Bredeson J.V."/>
            <person name="Lyons J.B."/>
            <person name="Oniyinde I.O."/>
            <person name="Okereke N.R."/>
            <person name="Kolade O."/>
            <person name="Nnabue I."/>
            <person name="Nwadili C.O."/>
            <person name="Hribova E."/>
            <person name="Parker M."/>
            <person name="Nwogha J."/>
            <person name="Shu S."/>
            <person name="Carlson J."/>
            <person name="Kariba R."/>
            <person name="Muthemba S."/>
            <person name="Knop K."/>
            <person name="Barton G.J."/>
            <person name="Sherwood A.V."/>
            <person name="Lopez-Montes A."/>
            <person name="Asiedu R."/>
            <person name="Jamnadass R."/>
            <person name="Muchugi A."/>
            <person name="Goodstein D."/>
            <person name="Egesi C.N."/>
            <person name="Featherston J."/>
            <person name="Asfaw A."/>
            <person name="Simpson G.G."/>
            <person name="Dolezel J."/>
            <person name="Hendre P.S."/>
            <person name="Van Deynze A."/>
            <person name="Kumar P.L."/>
            <person name="Obidiegwu J.E."/>
            <person name="Bhattacharjee R."/>
            <person name="Rokhsar D.S."/>
        </authorList>
    </citation>
    <scope>NUCLEOTIDE SEQUENCE [LARGE SCALE GENOMIC DNA]</scope>
    <source>
        <strain evidence="2">cv. TDa95/00328</strain>
    </source>
</reference>
<evidence type="ECO:0000313" key="1">
    <source>
        <dbReference type="EMBL" id="KAH7673872.1"/>
    </source>
</evidence>
<organism evidence="1 2">
    <name type="scientific">Dioscorea alata</name>
    <name type="common">Purple yam</name>
    <dbReference type="NCBI Taxonomy" id="55571"/>
    <lineage>
        <taxon>Eukaryota</taxon>
        <taxon>Viridiplantae</taxon>
        <taxon>Streptophyta</taxon>
        <taxon>Embryophyta</taxon>
        <taxon>Tracheophyta</taxon>
        <taxon>Spermatophyta</taxon>
        <taxon>Magnoliopsida</taxon>
        <taxon>Liliopsida</taxon>
        <taxon>Dioscoreales</taxon>
        <taxon>Dioscoreaceae</taxon>
        <taxon>Dioscorea</taxon>
    </lineage>
</organism>
<accession>A0ACB7VIN7</accession>
<comment type="caution">
    <text evidence="1">The sequence shown here is derived from an EMBL/GenBank/DDBJ whole genome shotgun (WGS) entry which is preliminary data.</text>
</comment>
<keyword evidence="2" id="KW-1185">Reference proteome</keyword>
<sequence>MGTHHIRHHSRTCTRRHVMDIRQRILTKDVMSKDLKSQSFDQDVARNRLASMITIHYYPLSMVDHHAFQEFCCSLQPLFKCPTRNTIKSDILKLYKLVRAKAIKFFEKNESRIALTTNRWTSSNQKNGFMVVIAHFIDNSWILQSQLLRFMYVPCPHTSQVLAQALVKNKLEENHLTLSGCFLHIRCCAHILNIIVKYGLDVIKNGIEKIRDSVLYWSATPKSVEKFEETEKQLKFSNIKNFILDYPTRWNSTYMMLETTIVYKDVFFHLRRRESQYKCLPNETDWEFVKKICEKLKMFYTTTEIFSGTKYPTADLFFRKVCQIKIALNLCYLDDVDVIISKMAMLMMEKYDKYWGCNPRHKFDKIEFYFSKIFGSEYDDKVEKIQDILLKLLKAYDTSKDKSTTESNVSSKETNANLDEEEFLAFWKRRKNVKVTMMTELDHYLEDDVVIDSKTDFDVLVWWKVNGMKFPTLQAIVRDILAIPISTVASEPAFSMSGMKSSSAKYH</sequence>
<dbReference type="EMBL" id="CM037018">
    <property type="protein sequence ID" value="KAH7673872.1"/>
    <property type="molecule type" value="Genomic_DNA"/>
</dbReference>
<name>A0ACB7VIN7_DIOAL</name>
<evidence type="ECO:0000313" key="2">
    <source>
        <dbReference type="Proteomes" id="UP000827976"/>
    </source>
</evidence>
<dbReference type="Proteomes" id="UP000827976">
    <property type="component" value="Chromosome 8"/>
</dbReference>
<gene>
    <name evidence="1" type="ORF">IHE45_08G035800</name>
</gene>
<protein>
    <submittedName>
        <fullName evidence="1">Tam3-transposase (Ac family) protein</fullName>
    </submittedName>
</protein>